<dbReference type="NCBIfam" id="NF000996">
    <property type="entry name" value="PRK00105.1"/>
    <property type="match status" value="1"/>
</dbReference>
<evidence type="ECO:0000313" key="11">
    <source>
        <dbReference type="EMBL" id="AKF08803.1"/>
    </source>
</evidence>
<keyword evidence="12" id="KW-1185">Reference proteome</keyword>
<comment type="catalytic activity">
    <reaction evidence="8">
        <text>5,6-dimethylbenzimidazole + nicotinate beta-D-ribonucleotide = alpha-ribazole 5'-phosphate + nicotinate + H(+)</text>
        <dbReference type="Rhea" id="RHEA:11196"/>
        <dbReference type="ChEBI" id="CHEBI:15378"/>
        <dbReference type="ChEBI" id="CHEBI:15890"/>
        <dbReference type="ChEBI" id="CHEBI:32544"/>
        <dbReference type="ChEBI" id="CHEBI:57502"/>
        <dbReference type="ChEBI" id="CHEBI:57918"/>
        <dbReference type="EC" id="2.4.2.21"/>
    </reaction>
</comment>
<evidence type="ECO:0000256" key="2">
    <source>
        <dbReference type="ARBA" id="ARBA00007110"/>
    </source>
</evidence>
<evidence type="ECO:0000256" key="1">
    <source>
        <dbReference type="ARBA" id="ARBA00005049"/>
    </source>
</evidence>
<gene>
    <name evidence="11" type="ORF">DB32_005952</name>
</gene>
<evidence type="ECO:0000256" key="7">
    <source>
        <dbReference type="ARBA" id="ARBA00022679"/>
    </source>
</evidence>
<keyword evidence="7 11" id="KW-0808">Transferase</keyword>
<dbReference type="RefSeq" id="WP_053235907.1">
    <property type="nucleotide sequence ID" value="NZ_CP011125.1"/>
</dbReference>
<dbReference type="OrthoDB" id="9781491at2"/>
<comment type="pathway">
    <text evidence="1">Nucleoside biosynthesis; alpha-ribazole biosynthesis; alpha-ribazole from 5,6-dimethylbenzimidazole: step 1/2.</text>
</comment>
<dbReference type="InterPro" id="IPR017846">
    <property type="entry name" value="Nict_dMeBzImd_PRibTrfase_bact"/>
</dbReference>
<name>A0A0F6YKE9_9BACT</name>
<keyword evidence="5" id="KW-0169">Cobalamin biosynthesis</keyword>
<evidence type="ECO:0000256" key="9">
    <source>
        <dbReference type="NCBIfam" id="TIGR03160"/>
    </source>
</evidence>
<protein>
    <recommendedName>
        <fullName evidence="4 9">Nicotinate-nucleotide--dimethylbenzimidazole phosphoribosyltransferase</fullName>
        <ecNumber evidence="3 9">2.4.2.21</ecNumber>
    </recommendedName>
</protein>
<keyword evidence="6 11" id="KW-0328">Glycosyltransferase</keyword>
<dbReference type="GO" id="GO:0008939">
    <property type="term" value="F:nicotinate-nucleotide-dimethylbenzimidazole phosphoribosyltransferase activity"/>
    <property type="evidence" value="ECO:0007669"/>
    <property type="project" value="UniProtKB-UniRule"/>
</dbReference>
<reference evidence="11 12" key="1">
    <citation type="submission" date="2015-03" db="EMBL/GenBank/DDBJ databases">
        <title>Genome assembly of Sandaracinus amylolyticus DSM 53668.</title>
        <authorList>
            <person name="Sharma G."/>
            <person name="Subramanian S."/>
        </authorList>
    </citation>
    <scope>NUCLEOTIDE SEQUENCE [LARGE SCALE GENOMIC DNA]</scope>
    <source>
        <strain evidence="11 12">DSM 53668</strain>
    </source>
</reference>
<dbReference type="STRING" id="927083.DB32_005952"/>
<evidence type="ECO:0000313" key="12">
    <source>
        <dbReference type="Proteomes" id="UP000034883"/>
    </source>
</evidence>
<dbReference type="EC" id="2.4.2.21" evidence="3 9"/>
<dbReference type="Pfam" id="PF02277">
    <property type="entry name" value="DBI_PRT"/>
    <property type="match status" value="1"/>
</dbReference>
<evidence type="ECO:0000256" key="10">
    <source>
        <dbReference type="SAM" id="MobiDB-lite"/>
    </source>
</evidence>
<evidence type="ECO:0000256" key="6">
    <source>
        <dbReference type="ARBA" id="ARBA00022676"/>
    </source>
</evidence>
<dbReference type="SUPFAM" id="SSF52733">
    <property type="entry name" value="Nicotinate mononucleotide:5,6-dimethylbenzimidazole phosphoribosyltransferase (CobT)"/>
    <property type="match status" value="1"/>
</dbReference>
<dbReference type="GO" id="GO:0009236">
    <property type="term" value="P:cobalamin biosynthetic process"/>
    <property type="evidence" value="ECO:0007669"/>
    <property type="project" value="UniProtKB-UniRule"/>
</dbReference>
<dbReference type="KEGG" id="samy:DB32_005952"/>
<dbReference type="PANTHER" id="PTHR43463">
    <property type="entry name" value="NICOTINATE-NUCLEOTIDE--DIMETHYLBENZIMIDAZOLE PHOSPHORIBOSYLTRANSFERASE"/>
    <property type="match status" value="1"/>
</dbReference>
<comment type="similarity">
    <text evidence="2">Belongs to the CobT family.</text>
</comment>
<dbReference type="InterPro" id="IPR023195">
    <property type="entry name" value="Nict_dMeBzImd_PRibTrfase_N"/>
</dbReference>
<dbReference type="InterPro" id="IPR003200">
    <property type="entry name" value="Nict_dMeBzImd_PRibTrfase"/>
</dbReference>
<feature type="region of interest" description="Disordered" evidence="10">
    <location>
        <begin position="1"/>
        <end position="25"/>
    </location>
</feature>
<dbReference type="CDD" id="cd02439">
    <property type="entry name" value="DMB-PRT_CobT"/>
    <property type="match status" value="1"/>
</dbReference>
<dbReference type="PANTHER" id="PTHR43463:SF1">
    <property type="entry name" value="NICOTINATE-NUCLEOTIDE--DIMETHYLBENZIMIDAZOLE PHOSPHORIBOSYLTRANSFERASE"/>
    <property type="match status" value="1"/>
</dbReference>
<dbReference type="Proteomes" id="UP000034883">
    <property type="component" value="Chromosome"/>
</dbReference>
<dbReference type="AlphaFoldDB" id="A0A0F6YKE9"/>
<evidence type="ECO:0000256" key="5">
    <source>
        <dbReference type="ARBA" id="ARBA00022573"/>
    </source>
</evidence>
<organism evidence="11 12">
    <name type="scientific">Sandaracinus amylolyticus</name>
    <dbReference type="NCBI Taxonomy" id="927083"/>
    <lineage>
        <taxon>Bacteria</taxon>
        <taxon>Pseudomonadati</taxon>
        <taxon>Myxococcota</taxon>
        <taxon>Polyangia</taxon>
        <taxon>Polyangiales</taxon>
        <taxon>Sandaracinaceae</taxon>
        <taxon>Sandaracinus</taxon>
    </lineage>
</organism>
<dbReference type="Gene3D" id="3.40.50.10210">
    <property type="match status" value="1"/>
</dbReference>
<accession>A0A0F6YKE9</accession>
<feature type="compositionally biased region" description="Basic and acidic residues" evidence="10">
    <location>
        <begin position="1"/>
        <end position="18"/>
    </location>
</feature>
<dbReference type="UniPathway" id="UPA00061">
    <property type="reaction ID" value="UER00516"/>
</dbReference>
<dbReference type="EMBL" id="CP011125">
    <property type="protein sequence ID" value="AKF08803.1"/>
    <property type="molecule type" value="Genomic_DNA"/>
</dbReference>
<proteinExistence type="inferred from homology"/>
<dbReference type="InterPro" id="IPR036087">
    <property type="entry name" value="Nict_dMeBzImd_PRibTrfase_sf"/>
</dbReference>
<dbReference type="NCBIfam" id="TIGR03160">
    <property type="entry name" value="cobT_DBIPRT"/>
    <property type="match status" value="1"/>
</dbReference>
<evidence type="ECO:0000256" key="4">
    <source>
        <dbReference type="ARBA" id="ARBA00015486"/>
    </source>
</evidence>
<evidence type="ECO:0000256" key="3">
    <source>
        <dbReference type="ARBA" id="ARBA00011991"/>
    </source>
</evidence>
<dbReference type="Gene3D" id="1.10.1610.10">
    <property type="match status" value="1"/>
</dbReference>
<evidence type="ECO:0000256" key="8">
    <source>
        <dbReference type="ARBA" id="ARBA00047340"/>
    </source>
</evidence>
<sequence length="345" mass="35259">MTLPALDHDATARARDRQASLTKPRGSLGALEDVVATMAAIQGRVRPRSRPATALIAASDHAVTKHGVSAYPAEVTRAMIDNLARGGAAASVMCASLGVPLVVLDVGVAAPRVPPQRDGRRVIRDDVADVALGDLREARAVSPDDAQRVRRAAVDAVSAIDELAVLVLGEIGIGNTTAAAAVVSALLDIPAERTVGPGTGLDGEGIARKRAVVSDAVAALGGDRDPWSVLARVGGRDLLAMAAAAHAAMQRRAVVLADGYVVAASLLALSRVVPDLGARVIFGHCSAEPAHRLVLDALGARPLLDLGMRLGEASGALAALPLLDLACALHEGMATFAEAAVPDRE</sequence>